<keyword evidence="3" id="KW-1185">Reference proteome</keyword>
<dbReference type="GeneID" id="9037941"/>
<dbReference type="RefSeq" id="XP_002772900.1">
    <property type="nucleotide sequence ID" value="XM_002772854.1"/>
</dbReference>
<sequence>MTTILFPYLLCIVNPIVIGLELRTLVNVNGKIRIKQRPLTDSLEFRPAHILDKIRAVKDYTGSGLFVAVDTPHPSQKAIAGSAEFGVVQTEHYGDWVYINNVFAHEEYKNVGVEAAILRRLVEYVRDVYSGNVSSDAQIHKEDPGIVAVWARHFPDDFEEEDAYTQAGFEDRGAVGPVHNLVYAFPRPTPERASRSKGGLPIISDKRLESLFNELVKTGVVDEVYSNWQSIQ</sequence>
<dbReference type="OrthoDB" id="10039976at2759"/>
<dbReference type="Gene3D" id="3.40.630.30">
    <property type="match status" value="1"/>
</dbReference>
<proteinExistence type="predicted"/>
<evidence type="ECO:0000256" key="1">
    <source>
        <dbReference type="SAM" id="Phobius"/>
    </source>
</evidence>
<dbReference type="InterPro" id="IPR016181">
    <property type="entry name" value="Acyl_CoA_acyltransferase"/>
</dbReference>
<dbReference type="InParanoid" id="C5LEV0"/>
<evidence type="ECO:0000313" key="2">
    <source>
        <dbReference type="EMBL" id="EER04716.1"/>
    </source>
</evidence>
<keyword evidence="1" id="KW-0812">Transmembrane</keyword>
<dbReference type="Proteomes" id="UP000007800">
    <property type="component" value="Unassembled WGS sequence"/>
</dbReference>
<reference evidence="2 3" key="1">
    <citation type="submission" date="2008-07" db="EMBL/GenBank/DDBJ databases">
        <authorList>
            <person name="El-Sayed N."/>
            <person name="Caler E."/>
            <person name="Inman J."/>
            <person name="Amedeo P."/>
            <person name="Hass B."/>
            <person name="Wortman J."/>
        </authorList>
    </citation>
    <scope>NUCLEOTIDE SEQUENCE [LARGE SCALE GENOMIC DNA]</scope>
    <source>
        <strain evidence="3">ATCC 50983 / TXsc</strain>
    </source>
</reference>
<dbReference type="OMA" id="IFAHERY"/>
<protein>
    <submittedName>
        <fullName evidence="2">Uncharacterized protein</fullName>
    </submittedName>
</protein>
<dbReference type="SUPFAM" id="SSF55729">
    <property type="entry name" value="Acyl-CoA N-acyltransferases (Nat)"/>
    <property type="match status" value="1"/>
</dbReference>
<dbReference type="AlphaFoldDB" id="C5LEV0"/>
<gene>
    <name evidence="2" type="ORF">Pmar_PMAR013241</name>
</gene>
<keyword evidence="1" id="KW-0472">Membrane</keyword>
<keyword evidence="1" id="KW-1133">Transmembrane helix</keyword>
<feature type="transmembrane region" description="Helical" evidence="1">
    <location>
        <begin position="6"/>
        <end position="26"/>
    </location>
</feature>
<accession>C5LEV0</accession>
<name>C5LEV0_PERM5</name>
<organism evidence="3">
    <name type="scientific">Perkinsus marinus (strain ATCC 50983 / TXsc)</name>
    <dbReference type="NCBI Taxonomy" id="423536"/>
    <lineage>
        <taxon>Eukaryota</taxon>
        <taxon>Sar</taxon>
        <taxon>Alveolata</taxon>
        <taxon>Perkinsozoa</taxon>
        <taxon>Perkinsea</taxon>
        <taxon>Perkinsida</taxon>
        <taxon>Perkinsidae</taxon>
        <taxon>Perkinsus</taxon>
    </lineage>
</organism>
<dbReference type="EMBL" id="GG681386">
    <property type="protein sequence ID" value="EER04716.1"/>
    <property type="molecule type" value="Genomic_DNA"/>
</dbReference>
<evidence type="ECO:0000313" key="3">
    <source>
        <dbReference type="Proteomes" id="UP000007800"/>
    </source>
</evidence>